<organism evidence="2 3">
    <name type="scientific">Cyberlindnera jadinii (strain ATCC 18201 / CBS 1600 / BCRC 20928 / JCM 3617 / NBRC 0987 / NRRL Y-1542)</name>
    <name type="common">Torula yeast</name>
    <name type="synonym">Candida utilis</name>
    <dbReference type="NCBI Taxonomy" id="983966"/>
    <lineage>
        <taxon>Eukaryota</taxon>
        <taxon>Fungi</taxon>
        <taxon>Dikarya</taxon>
        <taxon>Ascomycota</taxon>
        <taxon>Saccharomycotina</taxon>
        <taxon>Saccharomycetes</taxon>
        <taxon>Phaffomycetales</taxon>
        <taxon>Phaffomycetaceae</taxon>
        <taxon>Cyberlindnera</taxon>
    </lineage>
</organism>
<dbReference type="AlphaFoldDB" id="A0A0H5C914"/>
<feature type="compositionally biased region" description="Basic residues" evidence="1">
    <location>
        <begin position="1"/>
        <end position="14"/>
    </location>
</feature>
<name>A0A0H5C914_CYBJN</name>
<dbReference type="SUPFAM" id="SSF52047">
    <property type="entry name" value="RNI-like"/>
    <property type="match status" value="1"/>
</dbReference>
<dbReference type="InterPro" id="IPR032675">
    <property type="entry name" value="LRR_dom_sf"/>
</dbReference>
<proteinExistence type="predicted"/>
<evidence type="ECO:0008006" key="4">
    <source>
        <dbReference type="Google" id="ProtNLM"/>
    </source>
</evidence>
<protein>
    <recommendedName>
        <fullName evidence="4">F-box domain-containing protein</fullName>
    </recommendedName>
</protein>
<evidence type="ECO:0000313" key="2">
    <source>
        <dbReference type="EMBL" id="CEP24846.1"/>
    </source>
</evidence>
<dbReference type="EMBL" id="CDQK01000007">
    <property type="protein sequence ID" value="CEP24846.1"/>
    <property type="molecule type" value="Genomic_DNA"/>
</dbReference>
<feature type="compositionally biased region" description="Acidic residues" evidence="1">
    <location>
        <begin position="37"/>
        <end position="48"/>
    </location>
</feature>
<feature type="region of interest" description="Disordered" evidence="1">
    <location>
        <begin position="1"/>
        <end position="48"/>
    </location>
</feature>
<sequence length="450" mass="51082">MANKRRPKKTKAPYRRYGPGGLIRTEQRSSGEGADGAGDEDEDEDEEAEEASVMVRDSGTLWPRSQFSKVDVLSWALLRSALKPGEVLNIIPVDFKSENVTIPRLPVEILELVLKYVDELDPKYLLVNKTFYWLYLPLIYNKPKLDSHNFHMFVESISKPKNKVGQLVKTLDLSMIIQSGKNSYVSKVLRRCSENLEVFIAPQTSFGYAPLISLRGCKNIKVLDLGLVSETVNLSELFHAIQNLKRLTRLSFPRSSISCNEECDESYWPPNLWHLRLSGGISEKFLSDSIFPSTITRLEFAHCPLITEFAMYKMLLKYGENLTHLSVQYPMPGLKDNSLDFLFTYCPNLIFLQVFVDYCSKFLFSEDLLPKLSGRERPLKTLWIESSGGLGQSSKIHPDDLTIALMEDRLPCLKNVRVTSKLGWDEQNDDVVDLAALLDDNGGGLYVNYT</sequence>
<evidence type="ECO:0000313" key="3">
    <source>
        <dbReference type="Proteomes" id="UP000038830"/>
    </source>
</evidence>
<accession>A0A0H5C914</accession>
<reference evidence="3" key="1">
    <citation type="journal article" date="2015" name="J. Biotechnol.">
        <title>The structure of the Cyberlindnera jadinii genome and its relation to Candida utilis analyzed by the occurrence of single nucleotide polymorphisms.</title>
        <authorList>
            <person name="Rupp O."/>
            <person name="Brinkrolf K."/>
            <person name="Buerth C."/>
            <person name="Kunigo M."/>
            <person name="Schneider J."/>
            <person name="Jaenicke S."/>
            <person name="Goesmann A."/>
            <person name="Puehler A."/>
            <person name="Jaeger K.-E."/>
            <person name="Ernst J.F."/>
        </authorList>
    </citation>
    <scope>NUCLEOTIDE SEQUENCE [LARGE SCALE GENOMIC DNA]</scope>
    <source>
        <strain evidence="3">ATCC 18201 / CBS 1600 / BCRC 20928 / JCM 3617 / NBRC 0987 / NRRL Y-1542</strain>
    </source>
</reference>
<evidence type="ECO:0000256" key="1">
    <source>
        <dbReference type="SAM" id="MobiDB-lite"/>
    </source>
</evidence>
<dbReference type="Proteomes" id="UP000038830">
    <property type="component" value="Unassembled WGS sequence"/>
</dbReference>
<dbReference type="Gene3D" id="3.80.10.10">
    <property type="entry name" value="Ribonuclease Inhibitor"/>
    <property type="match status" value="1"/>
</dbReference>
<gene>
    <name evidence="2" type="ORF">BN1211_5772</name>
</gene>